<dbReference type="EMBL" id="GGEC01064333">
    <property type="protein sequence ID" value="MBX44817.1"/>
    <property type="molecule type" value="Transcribed_RNA"/>
</dbReference>
<dbReference type="AlphaFoldDB" id="A0A2P2NQP3"/>
<protein>
    <submittedName>
        <fullName evidence="1">Uncharacterized protein MANES_17G040900</fullName>
    </submittedName>
</protein>
<organism evidence="1">
    <name type="scientific">Rhizophora mucronata</name>
    <name type="common">Asiatic mangrove</name>
    <dbReference type="NCBI Taxonomy" id="61149"/>
    <lineage>
        <taxon>Eukaryota</taxon>
        <taxon>Viridiplantae</taxon>
        <taxon>Streptophyta</taxon>
        <taxon>Embryophyta</taxon>
        <taxon>Tracheophyta</taxon>
        <taxon>Spermatophyta</taxon>
        <taxon>Magnoliopsida</taxon>
        <taxon>eudicotyledons</taxon>
        <taxon>Gunneridae</taxon>
        <taxon>Pentapetalae</taxon>
        <taxon>rosids</taxon>
        <taxon>fabids</taxon>
        <taxon>Malpighiales</taxon>
        <taxon>Rhizophoraceae</taxon>
        <taxon>Rhizophora</taxon>
    </lineage>
</organism>
<sequence>MIVNLDITPAIQNLLCHSRNLMGFSLPLKQHLRTSYLLVVFPRK</sequence>
<proteinExistence type="predicted"/>
<evidence type="ECO:0000313" key="1">
    <source>
        <dbReference type="EMBL" id="MBX44817.1"/>
    </source>
</evidence>
<reference evidence="1" key="1">
    <citation type="submission" date="2018-02" db="EMBL/GenBank/DDBJ databases">
        <title>Rhizophora mucronata_Transcriptome.</title>
        <authorList>
            <person name="Meera S.P."/>
            <person name="Sreeshan A."/>
            <person name="Augustine A."/>
        </authorList>
    </citation>
    <scope>NUCLEOTIDE SEQUENCE</scope>
    <source>
        <tissue evidence="1">Leaf</tissue>
    </source>
</reference>
<name>A0A2P2NQP3_RHIMU</name>
<accession>A0A2P2NQP3</accession>